<dbReference type="RefSeq" id="WP_272174227.1">
    <property type="nucleotide sequence ID" value="NZ_JAQOSK010000001.1"/>
</dbReference>
<proteinExistence type="predicted"/>
<dbReference type="InterPro" id="IPR050297">
    <property type="entry name" value="LipidA_mod_glycosyltrf_83"/>
</dbReference>
<evidence type="ECO:0000259" key="9">
    <source>
        <dbReference type="Pfam" id="PF13231"/>
    </source>
</evidence>
<evidence type="ECO:0000256" key="6">
    <source>
        <dbReference type="ARBA" id="ARBA00022989"/>
    </source>
</evidence>
<evidence type="ECO:0000256" key="4">
    <source>
        <dbReference type="ARBA" id="ARBA00022679"/>
    </source>
</evidence>
<organism evidence="10 11">
    <name type="scientific">Streptomyces gilvifuscus</name>
    <dbReference type="NCBI Taxonomy" id="1550617"/>
    <lineage>
        <taxon>Bacteria</taxon>
        <taxon>Bacillati</taxon>
        <taxon>Actinomycetota</taxon>
        <taxon>Actinomycetes</taxon>
        <taxon>Kitasatosporales</taxon>
        <taxon>Streptomycetaceae</taxon>
        <taxon>Streptomyces</taxon>
    </lineage>
</organism>
<dbReference type="EC" id="2.4.-.-" evidence="10"/>
<evidence type="ECO:0000256" key="5">
    <source>
        <dbReference type="ARBA" id="ARBA00022692"/>
    </source>
</evidence>
<evidence type="ECO:0000256" key="3">
    <source>
        <dbReference type="ARBA" id="ARBA00022676"/>
    </source>
</evidence>
<evidence type="ECO:0000256" key="8">
    <source>
        <dbReference type="SAM" id="Phobius"/>
    </source>
</evidence>
<feature type="transmembrane region" description="Helical" evidence="8">
    <location>
        <begin position="344"/>
        <end position="363"/>
    </location>
</feature>
<feature type="transmembrane region" description="Helical" evidence="8">
    <location>
        <begin position="89"/>
        <end position="111"/>
    </location>
</feature>
<feature type="transmembrane region" description="Helical" evidence="8">
    <location>
        <begin position="206"/>
        <end position="226"/>
    </location>
</feature>
<feature type="transmembrane region" description="Helical" evidence="8">
    <location>
        <begin position="20"/>
        <end position="37"/>
    </location>
</feature>
<dbReference type="GO" id="GO:0016757">
    <property type="term" value="F:glycosyltransferase activity"/>
    <property type="evidence" value="ECO:0007669"/>
    <property type="project" value="UniProtKB-KW"/>
</dbReference>
<evidence type="ECO:0000256" key="2">
    <source>
        <dbReference type="ARBA" id="ARBA00022475"/>
    </source>
</evidence>
<comment type="subcellular location">
    <subcellularLocation>
        <location evidence="1">Cell membrane</location>
        <topology evidence="1">Multi-pass membrane protein</topology>
    </subcellularLocation>
</comment>
<evidence type="ECO:0000256" key="7">
    <source>
        <dbReference type="ARBA" id="ARBA00023136"/>
    </source>
</evidence>
<feature type="transmembrane region" description="Helical" evidence="8">
    <location>
        <begin position="247"/>
        <end position="272"/>
    </location>
</feature>
<dbReference type="Pfam" id="PF13231">
    <property type="entry name" value="PMT_2"/>
    <property type="match status" value="1"/>
</dbReference>
<protein>
    <submittedName>
        <fullName evidence="10">Glycosyltransferase family 39 protein</fullName>
        <ecNumber evidence="10">2.4.-.-</ecNumber>
    </submittedName>
</protein>
<feature type="domain" description="Glycosyltransferase RgtA/B/C/D-like" evidence="9">
    <location>
        <begin position="76"/>
        <end position="221"/>
    </location>
</feature>
<dbReference type="PANTHER" id="PTHR33908">
    <property type="entry name" value="MANNOSYLTRANSFERASE YKCB-RELATED"/>
    <property type="match status" value="1"/>
</dbReference>
<dbReference type="Proteomes" id="UP001221328">
    <property type="component" value="Unassembled WGS sequence"/>
</dbReference>
<keyword evidence="4 10" id="KW-0808">Transferase</keyword>
<dbReference type="EMBL" id="JAQOSK010000001">
    <property type="protein sequence ID" value="MDC2953822.1"/>
    <property type="molecule type" value="Genomic_DNA"/>
</dbReference>
<dbReference type="InterPro" id="IPR038731">
    <property type="entry name" value="RgtA/B/C-like"/>
</dbReference>
<comment type="caution">
    <text evidence="10">The sequence shown here is derived from an EMBL/GenBank/DDBJ whole genome shotgun (WGS) entry which is preliminary data.</text>
</comment>
<feature type="transmembrane region" description="Helical" evidence="8">
    <location>
        <begin position="278"/>
        <end position="295"/>
    </location>
</feature>
<feature type="transmembrane region" description="Helical" evidence="8">
    <location>
        <begin position="172"/>
        <end position="194"/>
    </location>
</feature>
<evidence type="ECO:0000313" key="10">
    <source>
        <dbReference type="EMBL" id="MDC2953822.1"/>
    </source>
</evidence>
<reference evidence="10 11" key="1">
    <citation type="journal article" date="2015" name="Int. J. Syst. Evol. Microbiol.">
        <title>Streptomyces gilvifuscus sp. nov., an actinomycete that produces antibacterial compounds isolated from soil.</title>
        <authorList>
            <person name="Nguyen T.M."/>
            <person name="Kim J."/>
        </authorList>
    </citation>
    <scope>NUCLEOTIDE SEQUENCE [LARGE SCALE GENOMIC DNA]</scope>
    <source>
        <strain evidence="10 11">T113</strain>
    </source>
</reference>
<evidence type="ECO:0000313" key="11">
    <source>
        <dbReference type="Proteomes" id="UP001221328"/>
    </source>
</evidence>
<dbReference type="PANTHER" id="PTHR33908:SF11">
    <property type="entry name" value="MEMBRANE PROTEIN"/>
    <property type="match status" value="1"/>
</dbReference>
<evidence type="ECO:0000256" key="1">
    <source>
        <dbReference type="ARBA" id="ARBA00004651"/>
    </source>
</evidence>
<keyword evidence="6 8" id="KW-1133">Transmembrane helix</keyword>
<keyword evidence="2" id="KW-1003">Cell membrane</keyword>
<feature type="transmembrane region" description="Helical" evidence="8">
    <location>
        <begin position="307"/>
        <end position="332"/>
    </location>
</feature>
<sequence>MESEVSRRARSRRWTRAETAAVAVPAALMLVLGLWGVDRGGMWGDESVSYLVARRTVPQIWQLLHTVDAVHGLYYLFMHLVLAVHPGEVVLRLPSVCGAAAAAGLVAALGTRLVRPRVGLWAGLLYAVTPMTGHYAQEGRSYALVSAGVAGATLLLVRALREPREHPWWPYASLLAVTCLLHELAVLVLLAHAATLALARVGRRVWSGWGRAAGAVVVVLLPLAWVSEGQAGQVSWLRTPGWPQVEVLGRSFAAGPEGPVFWGCVLLAAVGLTARRPAVVALPLLVLPPAVLLLVSQIQPLYDDRYVLYALAGAPLLVAAGADRLVTVAGRLLPRVPGRPSRRLVPLGGVVAVACVFVASLPLQRENRSPDHRPENFAAVSAAVARQARPGDAVLFLPSFWRVGAQAYPKGFGRARDVALAESGARSGTLSGLEAPPGELRRRLASVDRVWVVAPGYVLKRRWVPSDPVDRLKLDAVEEHFTHVEGFASGRITLGLYVRRPRL</sequence>
<accession>A0ABT5FMW9</accession>
<keyword evidence="5 8" id="KW-0812">Transmembrane</keyword>
<name>A0ABT5FMW9_9ACTN</name>
<feature type="transmembrane region" description="Helical" evidence="8">
    <location>
        <begin position="142"/>
        <end position="160"/>
    </location>
</feature>
<keyword evidence="3 10" id="KW-0328">Glycosyltransferase</keyword>
<keyword evidence="11" id="KW-1185">Reference proteome</keyword>
<gene>
    <name evidence="10" type="ORF">PO587_05090</name>
</gene>
<keyword evidence="7 8" id="KW-0472">Membrane</keyword>